<organism evidence="1 2">
    <name type="scientific">Amycolatopsis acididurans</name>
    <dbReference type="NCBI Taxonomy" id="2724524"/>
    <lineage>
        <taxon>Bacteria</taxon>
        <taxon>Bacillati</taxon>
        <taxon>Actinomycetota</taxon>
        <taxon>Actinomycetes</taxon>
        <taxon>Pseudonocardiales</taxon>
        <taxon>Pseudonocardiaceae</taxon>
        <taxon>Amycolatopsis</taxon>
    </lineage>
</organism>
<reference evidence="1 2" key="1">
    <citation type="submission" date="2020-04" db="EMBL/GenBank/DDBJ databases">
        <title>Novel species.</title>
        <authorList>
            <person name="Teo W.F.A."/>
            <person name="Lipun K."/>
            <person name="Srisuk N."/>
            <person name="Duangmal K."/>
        </authorList>
    </citation>
    <scope>NUCLEOTIDE SEQUENCE [LARGE SCALE GENOMIC DNA]</scope>
    <source>
        <strain evidence="1 2">K13G38</strain>
    </source>
</reference>
<name>A0ABX1JGP4_9PSEU</name>
<dbReference type="RefSeq" id="WP_168523266.1">
    <property type="nucleotide sequence ID" value="NZ_JAAXLS010000072.1"/>
</dbReference>
<dbReference type="Proteomes" id="UP000715441">
    <property type="component" value="Unassembled WGS sequence"/>
</dbReference>
<evidence type="ECO:0000313" key="2">
    <source>
        <dbReference type="Proteomes" id="UP000715441"/>
    </source>
</evidence>
<proteinExistence type="predicted"/>
<keyword evidence="2" id="KW-1185">Reference proteome</keyword>
<dbReference type="EMBL" id="JAAXLS010000072">
    <property type="protein sequence ID" value="NKQ58952.1"/>
    <property type="molecule type" value="Genomic_DNA"/>
</dbReference>
<comment type="caution">
    <text evidence="1">The sequence shown here is derived from an EMBL/GenBank/DDBJ whole genome shotgun (WGS) entry which is preliminary data.</text>
</comment>
<evidence type="ECO:0000313" key="1">
    <source>
        <dbReference type="EMBL" id="NKQ58952.1"/>
    </source>
</evidence>
<protein>
    <submittedName>
        <fullName evidence="1">Uncharacterized protein</fullName>
    </submittedName>
</protein>
<sequence length="133" mass="14142">MIKQLSAAEPWAAARTGHMVTIAAPAPPGPWPLLVWPGRGLGILDTHLPAFYEAIATVMKQPTYPHALGSRAASAWSAVRLDAEEGFAYLSGPARSGRTAIGYRPARAVTVAVADVRQLRIRIAAYLGESGRL</sequence>
<accession>A0ABX1JGP4</accession>
<gene>
    <name evidence="1" type="ORF">HFP15_39525</name>
</gene>